<evidence type="ECO:0000313" key="2">
    <source>
        <dbReference type="Proteomes" id="UP001234216"/>
    </source>
</evidence>
<dbReference type="AlphaFoldDB" id="A0AAW8FN97"/>
<dbReference type="InterPro" id="IPR014729">
    <property type="entry name" value="Rossmann-like_a/b/a_fold"/>
</dbReference>
<evidence type="ECO:0000313" key="1">
    <source>
        <dbReference type="EMBL" id="MDQ0911232.1"/>
    </source>
</evidence>
<reference evidence="1" key="1">
    <citation type="submission" date="2023-07" db="EMBL/GenBank/DDBJ databases">
        <title>Comparative genomics of wheat-associated soil bacteria to identify genetic determinants of phenazine resistance.</title>
        <authorList>
            <person name="Mouncey N."/>
        </authorList>
    </citation>
    <scope>NUCLEOTIDE SEQUENCE</scope>
    <source>
        <strain evidence="1">V4I22</strain>
    </source>
</reference>
<dbReference type="RefSeq" id="WP_306982537.1">
    <property type="nucleotide sequence ID" value="NZ_JAUSZV010000005.1"/>
</dbReference>
<gene>
    <name evidence="1" type="ORF">QFZ22_007217</name>
</gene>
<dbReference type="Gene3D" id="3.40.50.620">
    <property type="entry name" value="HUPs"/>
    <property type="match status" value="1"/>
</dbReference>
<organism evidence="1 2">
    <name type="scientific">Streptomyces canus</name>
    <dbReference type="NCBI Taxonomy" id="58343"/>
    <lineage>
        <taxon>Bacteria</taxon>
        <taxon>Bacillati</taxon>
        <taxon>Actinomycetota</taxon>
        <taxon>Actinomycetes</taxon>
        <taxon>Kitasatosporales</taxon>
        <taxon>Streptomycetaceae</taxon>
        <taxon>Streptomyces</taxon>
        <taxon>Streptomyces aurantiacus group</taxon>
    </lineage>
</organism>
<dbReference type="EMBL" id="JAUSZV010000005">
    <property type="protein sequence ID" value="MDQ0911232.1"/>
    <property type="molecule type" value="Genomic_DNA"/>
</dbReference>
<name>A0AAW8FN97_9ACTN</name>
<sequence>MTQPTDIGRAGRRLRRDVAHVVMWSGGITSWATARHVIAQHGTASTVLLFADTLIEDEDLYRFNDQASAKLGVPITRVADGRTPWQVFEDRRWLGNTRIAQCSWELKQLVCGEWLVENADPANTVIYLGIDWSETHRIRAIVMGYAHSLDGCKKIRSNGELVSLCDSLFDKDGNRLPGPGCANLLPVAWTVDFPLARPPYRDKRDLIAEAKKAGLDTPEMYDQGFPHANCGGSCIKGGVGNFTRLYEVYPDRFAVAEAAEEKMRRLLGRDVSILRDRRGGVLKPLPLAELRRRIERRKFEQPDLLSLLDAEPDDEIDTQDMGGCGCFTVASPLEAAA</sequence>
<protein>
    <recommendedName>
        <fullName evidence="3">Phosphoadenosine phosphosulphate reductase domain-containing protein</fullName>
    </recommendedName>
</protein>
<evidence type="ECO:0008006" key="3">
    <source>
        <dbReference type="Google" id="ProtNLM"/>
    </source>
</evidence>
<comment type="caution">
    <text evidence="1">The sequence shown here is derived from an EMBL/GenBank/DDBJ whole genome shotgun (WGS) entry which is preliminary data.</text>
</comment>
<accession>A0AAW8FN97</accession>
<dbReference type="SUPFAM" id="SSF52402">
    <property type="entry name" value="Adenine nucleotide alpha hydrolases-like"/>
    <property type="match status" value="1"/>
</dbReference>
<dbReference type="Proteomes" id="UP001234216">
    <property type="component" value="Unassembled WGS sequence"/>
</dbReference>
<proteinExistence type="predicted"/>